<dbReference type="STRING" id="75913.A0A0K0G2Q7"/>
<protein>
    <submittedName>
        <fullName evidence="4">Transmembrane protein 209 (inferred by orthology to a human protein)</fullName>
    </submittedName>
</protein>
<evidence type="ECO:0000256" key="1">
    <source>
        <dbReference type="SAM" id="MobiDB-lite"/>
    </source>
</evidence>
<evidence type="ECO:0000313" key="3">
    <source>
        <dbReference type="Proteomes" id="UP000035680"/>
    </source>
</evidence>
<sequence length="621" mass="71014">MKSSVMDDSFPPLLRNKIGGYKNRFNEKIFKEKCLGLFAWSVISMFFLIEFYYYGWFTNVWLPRFLLDCPKFLYYTRGSISAVAVAISLSILMDLIVTYVIPSTTIYDFMVNMFGTEEVIGDAVGKEEDKKCGLSDLSAIGLVEDNDNEQDHLYNIEMSSGYGNDFRRHETSRGSSFLDGSQEYDSFFGSVGMPKSGRRSYGTKFVAPRHSLLTRPTETICTMDQLEEFMHGAPKPKISELDFNDKFSRGYPSRNLGIQKNGLNGVNNFAAITNDTNAASKVLFQYQRGEAKEDGYSSTHEESSTSVLGKQTQKKKSPSSARVPLTTMKLLRNRGTRSNPNIYGLEETLKMYKMSYSALCICEGKLRVWIKQTILKPLLEKIDQANKELAKDYPGLHLKVGESSLETFHCLAATKPEIFKNSTLTYILPFLKVCQDQEYLMQRIKELTADHSLKSYLWKAIEKTSPGEVLRLLINNKSTASQEDTKNKENTFSPPKTTNDTEVLLHMFLTYMDHVLTSNPFAAYKDVEMPFTAIYFLRTPDEPSIIHRAHSSFYLHLDKKNPIHMRLVINGGEEIMDLGVDQNNFFRTIVLFVQHCYLYNNKMVDRISLNDKSLNWKNIIM</sequence>
<keyword evidence="3" id="KW-1185">Reference proteome</keyword>
<dbReference type="PANTHER" id="PTHR21780">
    <property type="entry name" value="TRANSMEMBRANE PROTEIN 209"/>
    <property type="match status" value="1"/>
</dbReference>
<keyword evidence="2" id="KW-0812">Transmembrane</keyword>
<dbReference type="WBParaSite" id="SVE_1900700.1">
    <property type="protein sequence ID" value="SVE_1900700.1"/>
    <property type="gene ID" value="SVE_1900700"/>
</dbReference>
<dbReference type="GO" id="GO:0016020">
    <property type="term" value="C:membrane"/>
    <property type="evidence" value="ECO:0007669"/>
    <property type="project" value="TreeGrafter"/>
</dbReference>
<keyword evidence="2" id="KW-0472">Membrane</keyword>
<proteinExistence type="predicted"/>
<dbReference type="Pfam" id="PF09786">
    <property type="entry name" value="CytochromB561_N"/>
    <property type="match status" value="1"/>
</dbReference>
<feature type="transmembrane region" description="Helical" evidence="2">
    <location>
        <begin position="74"/>
        <end position="101"/>
    </location>
</feature>
<feature type="transmembrane region" description="Helical" evidence="2">
    <location>
        <begin position="34"/>
        <end position="54"/>
    </location>
</feature>
<dbReference type="Proteomes" id="UP000035680">
    <property type="component" value="Unassembled WGS sequence"/>
</dbReference>
<dbReference type="AlphaFoldDB" id="A0A0K0G2Q7"/>
<accession>A0A0K0G2Q7</accession>
<evidence type="ECO:0000256" key="2">
    <source>
        <dbReference type="SAM" id="Phobius"/>
    </source>
</evidence>
<reference evidence="3" key="1">
    <citation type="submission" date="2014-07" db="EMBL/GenBank/DDBJ databases">
        <authorList>
            <person name="Martin A.A"/>
            <person name="De Silva N."/>
        </authorList>
    </citation>
    <scope>NUCLEOTIDE SEQUENCE</scope>
</reference>
<keyword evidence="2" id="KW-1133">Transmembrane helix</keyword>
<reference evidence="4" key="2">
    <citation type="submission" date="2015-08" db="UniProtKB">
        <authorList>
            <consortium name="WormBaseParasite"/>
        </authorList>
    </citation>
    <scope>IDENTIFICATION</scope>
</reference>
<feature type="compositionally biased region" description="Basic and acidic residues" evidence="1">
    <location>
        <begin position="293"/>
        <end position="303"/>
    </location>
</feature>
<feature type="region of interest" description="Disordered" evidence="1">
    <location>
        <begin position="293"/>
        <end position="322"/>
    </location>
</feature>
<organism evidence="3 4">
    <name type="scientific">Strongyloides venezuelensis</name>
    <name type="common">Threadworm</name>
    <dbReference type="NCBI Taxonomy" id="75913"/>
    <lineage>
        <taxon>Eukaryota</taxon>
        <taxon>Metazoa</taxon>
        <taxon>Ecdysozoa</taxon>
        <taxon>Nematoda</taxon>
        <taxon>Chromadorea</taxon>
        <taxon>Rhabditida</taxon>
        <taxon>Tylenchina</taxon>
        <taxon>Panagrolaimomorpha</taxon>
        <taxon>Strongyloidoidea</taxon>
        <taxon>Strongyloididae</taxon>
        <taxon>Strongyloides</taxon>
    </lineage>
</organism>
<dbReference type="InterPro" id="IPR019176">
    <property type="entry name" value="Cytochrome_B561-rel"/>
</dbReference>
<dbReference type="PANTHER" id="PTHR21780:SF0">
    <property type="entry name" value="TRANSMEMBRANE PROTEIN 209"/>
    <property type="match status" value="1"/>
</dbReference>
<name>A0A0K0G2Q7_STRVS</name>
<evidence type="ECO:0000313" key="4">
    <source>
        <dbReference type="WBParaSite" id="SVE_1900700.1"/>
    </source>
</evidence>